<dbReference type="Gene3D" id="3.10.20.360">
    <property type="entry name" value="CKK domain"/>
    <property type="match status" value="1"/>
</dbReference>
<feature type="compositionally biased region" description="Polar residues" evidence="2">
    <location>
        <begin position="830"/>
        <end position="850"/>
    </location>
</feature>
<dbReference type="GO" id="GO:0005516">
    <property type="term" value="F:calmodulin binding"/>
    <property type="evidence" value="ECO:0007669"/>
    <property type="project" value="InterPro"/>
</dbReference>
<evidence type="ECO:0000256" key="1">
    <source>
        <dbReference type="PROSITE-ProRule" id="PRU00841"/>
    </source>
</evidence>
<protein>
    <recommendedName>
        <fullName evidence="3">CKK domain-containing protein</fullName>
    </recommendedName>
</protein>
<dbReference type="Proteomes" id="UP000050792">
    <property type="component" value="Unassembled WGS sequence"/>
</dbReference>
<evidence type="ECO:0000256" key="2">
    <source>
        <dbReference type="SAM" id="MobiDB-lite"/>
    </source>
</evidence>
<dbReference type="InterPro" id="IPR038209">
    <property type="entry name" value="CKK_dom_sf"/>
</dbReference>
<sequence>MTSDVRNFSSSNNIQNPIANHRTSIPLELRKISRLDTSGNSFVSSTEDQLHTHQQTLENWLLNAVVNTFAKFSSNHKSLELLTRVIGLPTSLACALNYYIPESLKTLSTDNKLDQVCLDHYISLLNILETNTLSFEAINYNFQHDLFKDDIENVQCINHLIQQLYKTNKLLCEFNSLFISTTQLLNLYLKRSPDERIGFEKHDDLCLVINIYQLICNISTNTTVTSSSHSYHSTSTVISSSTGVTVAVTTSTTGTVTNLIQSDIVQSNYNSQVQNGVLRNLVRTSGTVAKPAIPAHPSNQPIPVVNQSTVDQLVSSPISLVNHTETMIHDNSITTATTTTTTTNNNNNNMKSYIDIHSTDFDKLKSINNIDNSLTSSNNTTIHNVTNDGTNDLLTDIARVAFNRSHSKPCKGVINNEDKLLQQQIDTSTNGHYYLNKKYSKLDVEPTVDSIPVNRSTTTTETTAISDTTTNADVDDDTQSFKRSSLYVTFNKRPTPCLSSKLPSIGSLSQPNNPLKRLGTKSPRVNSVTNVNLSQVTLPSLRSEFEKRKRSMSSVTAADVAEISKIHNDLPLGTKTWKDSGAARSHAHKINDSVNTEDNVISSSSIKSDQEAKISGRAAALRLSLDQRRRAIEVSRQRERLASTKAAAERNNAAFVKLLQKQFHQRQSIPSEQSQLSNGGIVSENENSSTSVRKKIKESENNNFSCIDSEGAHFTTDKDEMTVSGSIVEHTTDLDDDFSMNSSSTVPNISEPLQDTTVFMETSDTIASIDITTNIFANDSNISIPPCSKSSQLYHDRIQSNDRSDLTVEPTTAHINNRCDPPYREFDQNAPVTNQPSDSGESNYATSNVSIPHMTTLDPSKPYQTLPHQYKRESKRPKSRFSERESTPQPELFSEVNYHYTPPQYSKTHKGSRQRGYADKTYPGFLASSASDYNENGFVLVDSFHSVQSPSFRHRHANHKNYPYDIPTQSPVDERPLPHKHISQRHNRAHNVPNQMMHCGGYHECSSNEASSETDDNDDDDYSTRTYDDHSYPYINRMSYSGRFSHRSLSRLPKSRSKNRYRSNGRKSSEYGYELGETESRTHSPTPSYASSRGVVSSRGHKVDINSIGSGNNRPSVTSVVDPVTLDQINRNMSDLRSDFERLSMQQQVLLASSSATTAAALMASSFQQQHQQYQPQQSSSTPLTMSQLSHTKALSTSISNISTTRATWSDRPIVRDLIVQHSVHSSADNNHTVVVDDCVEHNQIGRDEPVVIKADNHNMVASNEPSHSGKPQECSMPANNVTDLSNSSTAPSNPSPVENSQKHMKSPVVNARNVNPEGKLFFIGFEEPDPERMQRTKDRLEARRATERAMVAEQLEALRTTGRKEKEAADRAQFERKLNEKERREAVLQAHLSKKEAVSSPSCRITTNNTNNPYPVRSGSSTLSKSEVNLSSTVPKHSSSKRLSTTPKRDRNGLVAASLDNFPSSKPSSRLNSAKSKPHQSAITRGSGDGEAVEPNTEPDCDSSSFRETKARVTHNRPVSGRSVVNNLAGRNPIPSGISLSSLHRLGALESPSSGPGVPVQCLNQPRLFVKPKAKSNRTVVVNAISHCCLAGTVNEPTKQLALKELAATEGTHFMILFRDSRCQYRAVYSFDLELEELRIICGNGPRRITHEMVNRFFKYNSGAKQFTEITSTKHLSPVVDAVTIHDALWSKSSGGGTHSVLSNICT</sequence>
<reference evidence="4" key="1">
    <citation type="submission" date="2022-06" db="EMBL/GenBank/DDBJ databases">
        <authorList>
            <person name="Berger JAMES D."/>
            <person name="Berger JAMES D."/>
        </authorList>
    </citation>
    <scope>NUCLEOTIDE SEQUENCE [LARGE SCALE GENOMIC DNA]</scope>
</reference>
<evidence type="ECO:0000313" key="4">
    <source>
        <dbReference type="Proteomes" id="UP000050792"/>
    </source>
</evidence>
<comment type="domain">
    <text evidence="1">The CKK domain binds microtubules.</text>
</comment>
<name>A0AA85EUK1_9TREM</name>
<dbReference type="PROSITE" id="PS51508">
    <property type="entry name" value="CKK"/>
    <property type="match status" value="1"/>
</dbReference>
<dbReference type="GO" id="GO:0031122">
    <property type="term" value="P:cytoplasmic microtubule organization"/>
    <property type="evidence" value="ECO:0007669"/>
    <property type="project" value="TreeGrafter"/>
</dbReference>
<comment type="similarity">
    <text evidence="1">Belongs to the CAMSAP1 family.</text>
</comment>
<keyword evidence="4" id="KW-1185">Reference proteome</keyword>
<feature type="region of interest" description="Disordered" evidence="2">
    <location>
        <begin position="501"/>
        <end position="522"/>
    </location>
</feature>
<dbReference type="InterPro" id="IPR014797">
    <property type="entry name" value="CKK_CAMSAP"/>
</dbReference>
<dbReference type="PANTHER" id="PTHR21595:SF0">
    <property type="entry name" value="PATRONIN"/>
    <property type="match status" value="1"/>
</dbReference>
<dbReference type="WBParaSite" id="SRDH1_25020.1">
    <property type="protein sequence ID" value="SRDH1_25020.1"/>
    <property type="gene ID" value="SRDH1_25020"/>
</dbReference>
<feature type="compositionally biased region" description="Polar residues" evidence="2">
    <location>
        <begin position="666"/>
        <end position="691"/>
    </location>
</feature>
<feature type="region of interest" description="Disordered" evidence="2">
    <location>
        <begin position="1390"/>
        <end position="1532"/>
    </location>
</feature>
<feature type="compositionally biased region" description="Basic and acidic residues" evidence="2">
    <location>
        <begin position="1022"/>
        <end position="1031"/>
    </location>
</feature>
<reference evidence="5" key="2">
    <citation type="submission" date="2023-11" db="UniProtKB">
        <authorList>
            <consortium name="WormBaseParasite"/>
        </authorList>
    </citation>
    <scope>IDENTIFICATION</scope>
</reference>
<dbReference type="InterPro" id="IPR011033">
    <property type="entry name" value="PRC_barrel-like_sf"/>
</dbReference>
<dbReference type="PANTHER" id="PTHR21595">
    <property type="entry name" value="PATRONIN"/>
    <property type="match status" value="1"/>
</dbReference>
<dbReference type="SMART" id="SM01051">
    <property type="entry name" value="CAMSAP_CKK"/>
    <property type="match status" value="1"/>
</dbReference>
<feature type="compositionally biased region" description="Basic and acidic residues" evidence="2">
    <location>
        <begin position="1363"/>
        <end position="1378"/>
    </location>
</feature>
<dbReference type="Pfam" id="PF08683">
    <property type="entry name" value="CAMSAP_CKK"/>
    <property type="match status" value="1"/>
</dbReference>
<feature type="compositionally biased region" description="Polar residues" evidence="2">
    <location>
        <begin position="501"/>
        <end position="513"/>
    </location>
</feature>
<dbReference type="GO" id="GO:0036449">
    <property type="term" value="C:microtubule minus-end"/>
    <property type="evidence" value="ECO:0007669"/>
    <property type="project" value="TreeGrafter"/>
</dbReference>
<feature type="region of interest" description="Disordered" evidence="2">
    <location>
        <begin position="1358"/>
        <end position="1378"/>
    </location>
</feature>
<evidence type="ECO:0000259" key="3">
    <source>
        <dbReference type="PROSITE" id="PS51508"/>
    </source>
</evidence>
<feature type="region of interest" description="Disordered" evidence="2">
    <location>
        <begin position="801"/>
        <end position="892"/>
    </location>
</feature>
<feature type="compositionally biased region" description="Acidic residues" evidence="2">
    <location>
        <begin position="1012"/>
        <end position="1021"/>
    </location>
</feature>
<feature type="compositionally biased region" description="Polar residues" evidence="2">
    <location>
        <begin position="1400"/>
        <end position="1447"/>
    </location>
</feature>
<feature type="region of interest" description="Disordered" evidence="2">
    <location>
        <begin position="997"/>
        <end position="1098"/>
    </location>
</feature>
<organism evidence="4 5">
    <name type="scientific">Schistosoma rodhaini</name>
    <dbReference type="NCBI Taxonomy" id="6188"/>
    <lineage>
        <taxon>Eukaryota</taxon>
        <taxon>Metazoa</taxon>
        <taxon>Spiralia</taxon>
        <taxon>Lophotrochozoa</taxon>
        <taxon>Platyhelminthes</taxon>
        <taxon>Trematoda</taxon>
        <taxon>Digenea</taxon>
        <taxon>Strigeidida</taxon>
        <taxon>Schistosomatoidea</taxon>
        <taxon>Schistosomatidae</taxon>
        <taxon>Schistosoma</taxon>
    </lineage>
</organism>
<feature type="compositionally biased region" description="Polar residues" evidence="2">
    <location>
        <begin position="1083"/>
        <end position="1095"/>
    </location>
</feature>
<keyword evidence="1" id="KW-0493">Microtubule</keyword>
<feature type="region of interest" description="Disordered" evidence="2">
    <location>
        <begin position="1261"/>
        <end position="1306"/>
    </location>
</feature>
<feature type="compositionally biased region" description="Low complexity" evidence="2">
    <location>
        <begin position="1286"/>
        <end position="1297"/>
    </location>
</feature>
<dbReference type="GO" id="GO:0051011">
    <property type="term" value="F:microtubule minus-end binding"/>
    <property type="evidence" value="ECO:0007669"/>
    <property type="project" value="TreeGrafter"/>
</dbReference>
<evidence type="ECO:0000313" key="5">
    <source>
        <dbReference type="WBParaSite" id="SRDH1_25020.1"/>
    </source>
</evidence>
<dbReference type="GO" id="GO:0007026">
    <property type="term" value="P:negative regulation of microtubule depolymerization"/>
    <property type="evidence" value="ECO:0007669"/>
    <property type="project" value="TreeGrafter"/>
</dbReference>
<dbReference type="SUPFAM" id="SSF50346">
    <property type="entry name" value="PRC-barrel domain"/>
    <property type="match status" value="1"/>
</dbReference>
<feature type="compositionally biased region" description="Polar residues" evidence="2">
    <location>
        <begin position="1462"/>
        <end position="1485"/>
    </location>
</feature>
<feature type="domain" description="CKK" evidence="3">
    <location>
        <begin position="1566"/>
        <end position="1701"/>
    </location>
</feature>
<accession>A0AA85EUK1</accession>
<proteinExistence type="inferred from homology"/>
<feature type="compositionally biased region" description="Basic residues" evidence="2">
    <location>
        <begin position="1044"/>
        <end position="1065"/>
    </location>
</feature>
<feature type="region of interest" description="Disordered" evidence="2">
    <location>
        <begin position="666"/>
        <end position="692"/>
    </location>
</feature>
<dbReference type="InterPro" id="IPR032940">
    <property type="entry name" value="CAMSAP"/>
</dbReference>